<dbReference type="SUPFAM" id="SSF53098">
    <property type="entry name" value="Ribonuclease H-like"/>
    <property type="match status" value="1"/>
</dbReference>
<evidence type="ECO:0000259" key="1">
    <source>
        <dbReference type="Pfam" id="PF14372"/>
    </source>
</evidence>
<dbReference type="Proteomes" id="UP000008827">
    <property type="component" value="Chromosome 14"/>
</dbReference>
<dbReference type="Pfam" id="PF14372">
    <property type="entry name" value="hAT-like_RNase-H"/>
    <property type="match status" value="1"/>
</dbReference>
<dbReference type="AlphaFoldDB" id="A0A0R0GBS6"/>
<dbReference type="Gramene" id="KRH15806">
    <property type="protein sequence ID" value="KRH15806"/>
    <property type="gene ID" value="GLYMA_14G112100"/>
</dbReference>
<evidence type="ECO:0000313" key="2">
    <source>
        <dbReference type="EMBL" id="KRH15806.1"/>
    </source>
</evidence>
<reference evidence="2 3" key="1">
    <citation type="journal article" date="2010" name="Nature">
        <title>Genome sequence of the palaeopolyploid soybean.</title>
        <authorList>
            <person name="Schmutz J."/>
            <person name="Cannon S.B."/>
            <person name="Schlueter J."/>
            <person name="Ma J."/>
            <person name="Mitros T."/>
            <person name="Nelson W."/>
            <person name="Hyten D.L."/>
            <person name="Song Q."/>
            <person name="Thelen J.J."/>
            <person name="Cheng J."/>
            <person name="Xu D."/>
            <person name="Hellsten U."/>
            <person name="May G.D."/>
            <person name="Yu Y."/>
            <person name="Sakurai T."/>
            <person name="Umezawa T."/>
            <person name="Bhattacharyya M.K."/>
            <person name="Sandhu D."/>
            <person name="Valliyodan B."/>
            <person name="Lindquist E."/>
            <person name="Peto M."/>
            <person name="Grant D."/>
            <person name="Shu S."/>
            <person name="Goodstein D."/>
            <person name="Barry K."/>
            <person name="Futrell-Griggs M."/>
            <person name="Abernathy B."/>
            <person name="Du J."/>
            <person name="Tian Z."/>
            <person name="Zhu L."/>
            <person name="Gill N."/>
            <person name="Joshi T."/>
            <person name="Libault M."/>
            <person name="Sethuraman A."/>
            <person name="Zhang X.-C."/>
            <person name="Shinozaki K."/>
            <person name="Nguyen H.T."/>
            <person name="Wing R.A."/>
            <person name="Cregan P."/>
            <person name="Specht J."/>
            <person name="Grimwood J."/>
            <person name="Rokhsar D."/>
            <person name="Stacey G."/>
            <person name="Shoemaker R.C."/>
            <person name="Jackson S.A."/>
        </authorList>
    </citation>
    <scope>NUCLEOTIDE SEQUENCE</scope>
    <source>
        <strain evidence="3">cv. Williams 82</strain>
        <tissue evidence="2">Callus</tissue>
    </source>
</reference>
<protein>
    <recommendedName>
        <fullName evidence="1">hAT-like transposase RNase-H fold domain-containing protein</fullName>
    </recommendedName>
</protein>
<accession>A0A0R0GBS6</accession>
<feature type="domain" description="hAT-like transposase RNase-H fold" evidence="1">
    <location>
        <begin position="105"/>
        <end position="170"/>
    </location>
</feature>
<dbReference type="PANTHER" id="PTHR23272:SF187">
    <property type="entry name" value="AC9 TRANSPOSASE-RELATED"/>
    <property type="match status" value="1"/>
</dbReference>
<dbReference type="GO" id="GO:0003677">
    <property type="term" value="F:DNA binding"/>
    <property type="evidence" value="ECO:0007669"/>
    <property type="project" value="InterPro"/>
</dbReference>
<evidence type="ECO:0000313" key="4">
    <source>
        <dbReference type="Proteomes" id="UP000008827"/>
    </source>
</evidence>
<reference evidence="3" key="2">
    <citation type="submission" date="2018-02" db="UniProtKB">
        <authorList>
            <consortium name="EnsemblPlants"/>
        </authorList>
    </citation>
    <scope>IDENTIFICATION</scope>
    <source>
        <strain evidence="3">Williams 82</strain>
    </source>
</reference>
<sequence length="241" mass="27917">MEISKVCCVTLDNASSNNLFMHKRCSAHILNLIVSDGLKEIDLSIRKIRATLSVFIKVMLILDVPTRWNSTYLMLDVAKKYEHAFYHYEYVEDAYAFYDATLSFSGSLHITANTFFKKLVSIRKSLNKWRHSDNLVIQRMTRNMQLNISFLILVAIQPILDDEFRMKIKKKQGVVQKNELDRYLEDDVEDDHAKFDILNCSLSSTTIKALICAQNWLRSTKQNVNDLQVEINEAEKIESGL</sequence>
<dbReference type="PANTHER" id="PTHR23272">
    <property type="entry name" value="BED FINGER-RELATED"/>
    <property type="match status" value="1"/>
</dbReference>
<keyword evidence="4" id="KW-1185">Reference proteome</keyword>
<proteinExistence type="predicted"/>
<gene>
    <name evidence="2" type="ORF">GLYMA_14G112100</name>
</gene>
<name>A0A0R0GBS6_SOYBN</name>
<evidence type="ECO:0000313" key="3">
    <source>
        <dbReference type="EnsemblPlants" id="KRH15806"/>
    </source>
</evidence>
<dbReference type="InterPro" id="IPR012337">
    <property type="entry name" value="RNaseH-like_sf"/>
</dbReference>
<dbReference type="InParanoid" id="A0A0R0GBS6"/>
<dbReference type="EMBL" id="CM000847">
    <property type="protein sequence ID" value="KRH15806.1"/>
    <property type="molecule type" value="Genomic_DNA"/>
</dbReference>
<dbReference type="EnsemblPlants" id="KRH15806">
    <property type="protein sequence ID" value="KRH15806"/>
    <property type="gene ID" value="GLYMA_14G112100"/>
</dbReference>
<reference evidence="2" key="3">
    <citation type="submission" date="2018-07" db="EMBL/GenBank/DDBJ databases">
        <title>WGS assembly of Glycine max.</title>
        <authorList>
            <person name="Schmutz J."/>
            <person name="Cannon S."/>
            <person name="Schlueter J."/>
            <person name="Ma J."/>
            <person name="Mitros T."/>
            <person name="Nelson W."/>
            <person name="Hyten D."/>
            <person name="Song Q."/>
            <person name="Thelen J."/>
            <person name="Cheng J."/>
            <person name="Xu D."/>
            <person name="Hellsten U."/>
            <person name="May G."/>
            <person name="Yu Y."/>
            <person name="Sakurai T."/>
            <person name="Umezawa T."/>
            <person name="Bhattacharyya M."/>
            <person name="Sandhu D."/>
            <person name="Valliyodan B."/>
            <person name="Lindquist E."/>
            <person name="Peto M."/>
            <person name="Grant D."/>
            <person name="Shu S."/>
            <person name="Goodstein D."/>
            <person name="Barry K."/>
            <person name="Futrell-Griggs M."/>
            <person name="Abernathy B."/>
            <person name="Du J."/>
            <person name="Tian Z."/>
            <person name="Zhu L."/>
            <person name="Gill N."/>
            <person name="Joshi T."/>
            <person name="Libault M."/>
            <person name="Sethuraman A."/>
            <person name="Zhang X."/>
            <person name="Shinozaki K."/>
            <person name="Nguyen H."/>
            <person name="Wing R."/>
            <person name="Cregan P."/>
            <person name="Specht J."/>
            <person name="Grimwood J."/>
            <person name="Rokhsar D."/>
            <person name="Stacey G."/>
            <person name="Shoemaker R."/>
            <person name="Jackson S."/>
        </authorList>
    </citation>
    <scope>NUCLEOTIDE SEQUENCE</scope>
    <source>
        <tissue evidence="2">Callus</tissue>
    </source>
</reference>
<dbReference type="InterPro" id="IPR025525">
    <property type="entry name" value="hAT-like_transposase_RNase-H"/>
</dbReference>
<organism evidence="2">
    <name type="scientific">Glycine max</name>
    <name type="common">Soybean</name>
    <name type="synonym">Glycine hispida</name>
    <dbReference type="NCBI Taxonomy" id="3847"/>
    <lineage>
        <taxon>Eukaryota</taxon>
        <taxon>Viridiplantae</taxon>
        <taxon>Streptophyta</taxon>
        <taxon>Embryophyta</taxon>
        <taxon>Tracheophyta</taxon>
        <taxon>Spermatophyta</taxon>
        <taxon>Magnoliopsida</taxon>
        <taxon>eudicotyledons</taxon>
        <taxon>Gunneridae</taxon>
        <taxon>Pentapetalae</taxon>
        <taxon>rosids</taxon>
        <taxon>fabids</taxon>
        <taxon>Fabales</taxon>
        <taxon>Fabaceae</taxon>
        <taxon>Papilionoideae</taxon>
        <taxon>50 kb inversion clade</taxon>
        <taxon>NPAAA clade</taxon>
        <taxon>indigoferoid/millettioid clade</taxon>
        <taxon>Phaseoleae</taxon>
        <taxon>Glycine</taxon>
        <taxon>Glycine subgen. Soja</taxon>
    </lineage>
</organism>